<keyword evidence="4 6" id="KW-0863">Zinc-finger</keyword>
<dbReference type="Gene3D" id="3.30.40.10">
    <property type="entry name" value="Zinc/RING finger domain, C3HC4 (zinc finger)"/>
    <property type="match status" value="1"/>
</dbReference>
<keyword evidence="2" id="KW-0479">Metal-binding</keyword>
<keyword evidence="10" id="KW-1185">Reference proteome</keyword>
<dbReference type="SMART" id="SM00184">
    <property type="entry name" value="RING"/>
    <property type="match status" value="1"/>
</dbReference>
<protein>
    <recommendedName>
        <fullName evidence="8">RING-type domain-containing protein</fullName>
    </recommendedName>
</protein>
<dbReference type="PROSITE" id="PS00678">
    <property type="entry name" value="WD_REPEATS_1"/>
    <property type="match status" value="2"/>
</dbReference>
<dbReference type="InParanoid" id="A0A152A7Y2"/>
<proteinExistence type="predicted"/>
<feature type="repeat" description="WD" evidence="7">
    <location>
        <begin position="570"/>
        <end position="600"/>
    </location>
</feature>
<dbReference type="InterPro" id="IPR015943">
    <property type="entry name" value="WD40/YVTN_repeat-like_dom_sf"/>
</dbReference>
<keyword evidence="3" id="KW-0677">Repeat</keyword>
<organism evidence="9 10">
    <name type="scientific">Tieghemostelium lacteum</name>
    <name type="common">Slime mold</name>
    <name type="synonym">Dictyostelium lacteum</name>
    <dbReference type="NCBI Taxonomy" id="361077"/>
    <lineage>
        <taxon>Eukaryota</taxon>
        <taxon>Amoebozoa</taxon>
        <taxon>Evosea</taxon>
        <taxon>Eumycetozoa</taxon>
        <taxon>Dictyostelia</taxon>
        <taxon>Dictyosteliales</taxon>
        <taxon>Raperosteliaceae</taxon>
        <taxon>Tieghemostelium</taxon>
    </lineage>
</organism>
<dbReference type="InterPro" id="IPR001680">
    <property type="entry name" value="WD40_rpt"/>
</dbReference>
<keyword evidence="1 7" id="KW-0853">WD repeat</keyword>
<dbReference type="Gene3D" id="2.130.10.10">
    <property type="entry name" value="YVTN repeat-like/Quinoprotein amine dehydrogenase"/>
    <property type="match status" value="2"/>
</dbReference>
<dbReference type="EMBL" id="LODT01000004">
    <property type="protein sequence ID" value="KYR02343.1"/>
    <property type="molecule type" value="Genomic_DNA"/>
</dbReference>
<dbReference type="InterPro" id="IPR036322">
    <property type="entry name" value="WD40_repeat_dom_sf"/>
</dbReference>
<dbReference type="SUPFAM" id="SSF49599">
    <property type="entry name" value="TRAF domain-like"/>
    <property type="match status" value="1"/>
</dbReference>
<evidence type="ECO:0000313" key="10">
    <source>
        <dbReference type="Proteomes" id="UP000076078"/>
    </source>
</evidence>
<feature type="repeat" description="WD" evidence="7">
    <location>
        <begin position="530"/>
        <end position="569"/>
    </location>
</feature>
<reference evidence="9 10" key="1">
    <citation type="submission" date="2015-12" db="EMBL/GenBank/DDBJ databases">
        <title>Dictyostelia acquired genes for synthesis and detection of signals that induce cell-type specialization by lateral gene transfer from prokaryotes.</title>
        <authorList>
            <person name="Gloeckner G."/>
            <person name="Schaap P."/>
        </authorList>
    </citation>
    <scope>NUCLEOTIDE SEQUENCE [LARGE SCALE GENOMIC DNA]</scope>
    <source>
        <strain evidence="9 10">TK</strain>
    </source>
</reference>
<dbReference type="PROSITE" id="PS50089">
    <property type="entry name" value="ZF_RING_2"/>
    <property type="match status" value="1"/>
</dbReference>
<dbReference type="InterPro" id="IPR019775">
    <property type="entry name" value="WD40_repeat_CS"/>
</dbReference>
<feature type="repeat" description="WD" evidence="7">
    <location>
        <begin position="332"/>
        <end position="371"/>
    </location>
</feature>
<dbReference type="PANTHER" id="PTHR19848">
    <property type="entry name" value="WD40 REPEAT PROTEIN"/>
    <property type="match status" value="1"/>
</dbReference>
<dbReference type="Pfam" id="PF00400">
    <property type="entry name" value="WD40"/>
    <property type="match status" value="5"/>
</dbReference>
<dbReference type="PROSITE" id="PS00518">
    <property type="entry name" value="ZF_RING_1"/>
    <property type="match status" value="1"/>
</dbReference>
<gene>
    <name evidence="9" type="ORF">DLAC_01173</name>
</gene>
<dbReference type="SMART" id="SM00320">
    <property type="entry name" value="WD40"/>
    <property type="match status" value="7"/>
</dbReference>
<evidence type="ECO:0000256" key="7">
    <source>
        <dbReference type="PROSITE-ProRule" id="PRU00221"/>
    </source>
</evidence>
<dbReference type="InterPro" id="IPR013083">
    <property type="entry name" value="Znf_RING/FYVE/PHD"/>
</dbReference>
<evidence type="ECO:0000256" key="1">
    <source>
        <dbReference type="ARBA" id="ARBA00022574"/>
    </source>
</evidence>
<evidence type="ECO:0000313" key="9">
    <source>
        <dbReference type="EMBL" id="KYR02343.1"/>
    </source>
</evidence>
<dbReference type="InterPro" id="IPR001841">
    <property type="entry name" value="Znf_RING"/>
</dbReference>
<keyword evidence="5" id="KW-0862">Zinc</keyword>
<feature type="domain" description="RING-type" evidence="8">
    <location>
        <begin position="58"/>
        <end position="104"/>
    </location>
</feature>
<dbReference type="FunFam" id="2.130.10.10:FF:003348">
    <property type="entry name" value="Predicted protein"/>
    <property type="match status" value="1"/>
</dbReference>
<evidence type="ECO:0000259" key="8">
    <source>
        <dbReference type="PROSITE" id="PS50089"/>
    </source>
</evidence>
<dbReference type="STRING" id="361077.A0A152A7Y2"/>
<dbReference type="OMA" id="CMTVTNG"/>
<dbReference type="InterPro" id="IPR017907">
    <property type="entry name" value="Znf_RING_CS"/>
</dbReference>
<dbReference type="PANTHER" id="PTHR19848:SF6">
    <property type="entry name" value="E3 UBIQUITIN-PROTEIN LIGASE TRAF7"/>
    <property type="match status" value="1"/>
</dbReference>
<dbReference type="PROSITE" id="PS50294">
    <property type="entry name" value="WD_REPEATS_REGION"/>
    <property type="match status" value="4"/>
</dbReference>
<dbReference type="PROSITE" id="PS50082">
    <property type="entry name" value="WD_REPEATS_2"/>
    <property type="match status" value="4"/>
</dbReference>
<evidence type="ECO:0000256" key="3">
    <source>
        <dbReference type="ARBA" id="ARBA00022737"/>
    </source>
</evidence>
<dbReference type="Pfam" id="PF13445">
    <property type="entry name" value="zf-RING_UBOX"/>
    <property type="match status" value="1"/>
</dbReference>
<dbReference type="SUPFAM" id="SSF50978">
    <property type="entry name" value="WD40 repeat-like"/>
    <property type="match status" value="1"/>
</dbReference>
<sequence>MINNHNSNGSTIAVAGSQSNSPVFSSYSTTTSNVSTDHGNEISDINLYVSPPSSSLLCPLHNGLFNQPLIAKCGHTFCKYCLHKQQSNNTDRNKQSQFECPFDKTLLSMDADFFPNLALSTQINDLMIYCKHGIKRNHTGEWVQDEQGCQMKIRLGSRFEHDRICDYATIQCPYNKTCPPLKRHQLKQHTLICNHINCPHKSAGCMFEGTKQQLDEHLLGCVYESIKDYISRNEEQITILRTQLDEKHTENDFLKKSILQLTARFDQLALKLEAKTNKFEGTLKHIQASLEATQSQLSETTMDLVMLKKNANLEAIEIVDLKIPQLKCKGTFTGHNGPIWCMTVTNGFLISGSSDQMVKIWDLTTLKCKAMLAGHQGIVHCLAVIGNRLFSGSSDQTIRVWDLETFECLEVLTDHDNTVCALAIAAGYLFSGSYQIIKVYDLESLKCVETLKGNNHWVRALTVSGGYLYTGAHNMVKIWDLGNFECVHTMTGGSGSIYSLAVAGRKLLAGTYENSIVAWDLDTFDVISKLDGHIGAVYTLAVYGQRFFSGSYDSTIKVWNTDSLICVQTLNRHTSSVESLVVHSGCLFSGSADNSIKVWR</sequence>
<dbReference type="OrthoDB" id="674604at2759"/>
<evidence type="ECO:0000256" key="6">
    <source>
        <dbReference type="PROSITE-ProRule" id="PRU00175"/>
    </source>
</evidence>
<dbReference type="GO" id="GO:0008270">
    <property type="term" value="F:zinc ion binding"/>
    <property type="evidence" value="ECO:0007669"/>
    <property type="project" value="UniProtKB-KW"/>
</dbReference>
<dbReference type="Proteomes" id="UP000076078">
    <property type="component" value="Unassembled WGS sequence"/>
</dbReference>
<dbReference type="InterPro" id="IPR020472">
    <property type="entry name" value="WD40_PAC1"/>
</dbReference>
<dbReference type="AlphaFoldDB" id="A0A152A7Y2"/>
<evidence type="ECO:0000256" key="2">
    <source>
        <dbReference type="ARBA" id="ARBA00022723"/>
    </source>
</evidence>
<dbReference type="InterPro" id="IPR027370">
    <property type="entry name" value="Znf-RING_euk"/>
</dbReference>
<dbReference type="SUPFAM" id="SSF57850">
    <property type="entry name" value="RING/U-box"/>
    <property type="match status" value="1"/>
</dbReference>
<accession>A0A152A7Y2</accession>
<name>A0A152A7Y2_TIELA</name>
<dbReference type="PRINTS" id="PR00320">
    <property type="entry name" value="GPROTEINBRPT"/>
</dbReference>
<feature type="repeat" description="WD" evidence="7">
    <location>
        <begin position="372"/>
        <end position="411"/>
    </location>
</feature>
<evidence type="ECO:0000256" key="4">
    <source>
        <dbReference type="ARBA" id="ARBA00022771"/>
    </source>
</evidence>
<dbReference type="CDD" id="cd00200">
    <property type="entry name" value="WD40"/>
    <property type="match status" value="1"/>
</dbReference>
<evidence type="ECO:0000256" key="5">
    <source>
        <dbReference type="ARBA" id="ARBA00022833"/>
    </source>
</evidence>
<comment type="caution">
    <text evidence="9">The sequence shown here is derived from an EMBL/GenBank/DDBJ whole genome shotgun (WGS) entry which is preliminary data.</text>
</comment>